<accession>A0A1F6YQU8</accession>
<proteinExistence type="predicted"/>
<dbReference type="Proteomes" id="UP000177047">
    <property type="component" value="Unassembled WGS sequence"/>
</dbReference>
<protein>
    <submittedName>
        <fullName evidence="1">Uncharacterized protein</fullName>
    </submittedName>
</protein>
<evidence type="ECO:0000313" key="2">
    <source>
        <dbReference type="Proteomes" id="UP000177047"/>
    </source>
</evidence>
<name>A0A1F6YQU8_9BACT</name>
<comment type="caution">
    <text evidence="1">The sequence shown here is derived from an EMBL/GenBank/DDBJ whole genome shotgun (WGS) entry which is preliminary data.</text>
</comment>
<dbReference type="AlphaFoldDB" id="A0A1F6YQU8"/>
<evidence type="ECO:0000313" key="1">
    <source>
        <dbReference type="EMBL" id="OGJ08762.1"/>
    </source>
</evidence>
<dbReference type="EMBL" id="MFWB01000018">
    <property type="protein sequence ID" value="OGJ08762.1"/>
    <property type="molecule type" value="Genomic_DNA"/>
</dbReference>
<reference evidence="1 2" key="1">
    <citation type="journal article" date="2016" name="Nat. Commun.">
        <title>Thousands of microbial genomes shed light on interconnected biogeochemical processes in an aquifer system.</title>
        <authorList>
            <person name="Anantharaman K."/>
            <person name="Brown C.T."/>
            <person name="Hug L.A."/>
            <person name="Sharon I."/>
            <person name="Castelle C.J."/>
            <person name="Probst A.J."/>
            <person name="Thomas B.C."/>
            <person name="Singh A."/>
            <person name="Wilkins M.J."/>
            <person name="Karaoz U."/>
            <person name="Brodie E.L."/>
            <person name="Williams K.H."/>
            <person name="Hubbard S.S."/>
            <person name="Banfield J.F."/>
        </authorList>
    </citation>
    <scope>NUCLEOTIDE SEQUENCE [LARGE SCALE GENOMIC DNA]</scope>
</reference>
<gene>
    <name evidence="1" type="ORF">A2356_01290</name>
</gene>
<organism evidence="1 2">
    <name type="scientific">Candidatus Nomurabacteria bacterium RIFOXYB1_FULL_39_16</name>
    <dbReference type="NCBI Taxonomy" id="1801803"/>
    <lineage>
        <taxon>Bacteria</taxon>
        <taxon>Candidatus Nomuraibacteriota</taxon>
    </lineage>
</organism>
<sequence>MKNDQTSQPLSRIEELGFKKLTDLNNFKNVKEREATEAFIAELKNIRENPAEFFIIFGDSTTLPEITSDLVHQDSFKIENIHTIGNPSGKDRSATYNFDTKKVKFLLSK</sequence>